<keyword evidence="2" id="KW-1133">Transmembrane helix</keyword>
<feature type="transmembrane region" description="Helical" evidence="2">
    <location>
        <begin position="68"/>
        <end position="90"/>
    </location>
</feature>
<dbReference type="PANTHER" id="PTHR35867">
    <property type="entry name" value="PROTEIN RSEC"/>
    <property type="match status" value="1"/>
</dbReference>
<evidence type="ECO:0000256" key="2">
    <source>
        <dbReference type="SAM" id="Phobius"/>
    </source>
</evidence>
<protein>
    <submittedName>
        <fullName evidence="3">SoxR reducing system RseC family protein</fullName>
    </submittedName>
</protein>
<dbReference type="InterPro" id="IPR007359">
    <property type="entry name" value="SigmaE_reg_RseC_MucC"/>
</dbReference>
<feature type="transmembrane region" description="Helical" evidence="2">
    <location>
        <begin position="96"/>
        <end position="118"/>
    </location>
</feature>
<dbReference type="RefSeq" id="WP_151053111.1">
    <property type="nucleotide sequence ID" value="NZ_CP044222.1"/>
</dbReference>
<dbReference type="AlphaFoldDB" id="A0A5J6L955"/>
<keyword evidence="2" id="KW-0812">Transmembrane</keyword>
<keyword evidence="2" id="KW-0472">Membrane</keyword>
<name>A0A5J6L955_9GAMM</name>
<evidence type="ECO:0000313" key="4">
    <source>
        <dbReference type="Proteomes" id="UP000325606"/>
    </source>
</evidence>
<reference evidence="3 4" key="1">
    <citation type="submission" date="2019-09" db="EMBL/GenBank/DDBJ databases">
        <title>Nitrincola iocasae sp. nov., a bacterium isolated from the sediment collected at a cold seep field in South China Sea.</title>
        <authorList>
            <person name="Zhang H."/>
            <person name="Wang H."/>
            <person name="Li C."/>
        </authorList>
    </citation>
    <scope>NUCLEOTIDE SEQUENCE [LARGE SCALE GENOMIC DNA]</scope>
    <source>
        <strain evidence="3 4">KXZD1103</strain>
    </source>
</reference>
<proteinExistence type="predicted"/>
<dbReference type="EMBL" id="CP044222">
    <property type="protein sequence ID" value="QEW05045.1"/>
    <property type="molecule type" value="Genomic_DNA"/>
</dbReference>
<gene>
    <name evidence="3" type="ORF">F5I99_00200</name>
</gene>
<feature type="compositionally biased region" description="Polar residues" evidence="1">
    <location>
        <begin position="126"/>
        <end position="140"/>
    </location>
</feature>
<dbReference type="PANTHER" id="PTHR35867:SF1">
    <property type="entry name" value="PROTEIN RSEC"/>
    <property type="match status" value="1"/>
</dbReference>
<accession>A0A5J6L955</accession>
<evidence type="ECO:0000256" key="1">
    <source>
        <dbReference type="SAM" id="MobiDB-lite"/>
    </source>
</evidence>
<dbReference type="Proteomes" id="UP000325606">
    <property type="component" value="Chromosome"/>
</dbReference>
<organism evidence="3 4">
    <name type="scientific">Nitrincola iocasae</name>
    <dbReference type="NCBI Taxonomy" id="2614693"/>
    <lineage>
        <taxon>Bacteria</taxon>
        <taxon>Pseudomonadati</taxon>
        <taxon>Pseudomonadota</taxon>
        <taxon>Gammaproteobacteria</taxon>
        <taxon>Oceanospirillales</taxon>
        <taxon>Oceanospirillaceae</taxon>
        <taxon>Nitrincola</taxon>
    </lineage>
</organism>
<feature type="region of interest" description="Disordered" evidence="1">
    <location>
        <begin position="126"/>
        <end position="145"/>
    </location>
</feature>
<sequence>MLTTQGKIVRSEDGHLAMQADCLESCKTCGVNKICSGSRRTQLLSLPATQQIWKEGQQIRADIEEGELLRIALLVYSLPCVFMLMAALLASPWGNLATAAGCLAGLASGQVISSLIALRKPPQVQLTLQQGHPDQPTNPLAYNPELLEKDYEPMR</sequence>
<dbReference type="Pfam" id="PF04246">
    <property type="entry name" value="RseC_MucC"/>
    <property type="match status" value="1"/>
</dbReference>
<dbReference type="KEGG" id="nik:F5I99_00200"/>
<evidence type="ECO:0000313" key="3">
    <source>
        <dbReference type="EMBL" id="QEW05045.1"/>
    </source>
</evidence>
<keyword evidence="4" id="KW-1185">Reference proteome</keyword>